<reference evidence="2 3" key="1">
    <citation type="submission" date="2019-03" db="EMBL/GenBank/DDBJ databases">
        <title>Single cell metagenomics reveals metabolic interactions within the superorganism composed of flagellate Streblomastix strix and complex community of Bacteroidetes bacteria on its surface.</title>
        <authorList>
            <person name="Treitli S.C."/>
            <person name="Kolisko M."/>
            <person name="Husnik F."/>
            <person name="Keeling P."/>
            <person name="Hampl V."/>
        </authorList>
    </citation>
    <scope>NUCLEOTIDE SEQUENCE [LARGE SCALE GENOMIC DNA]</scope>
    <source>
        <strain evidence="2">ST1C</strain>
    </source>
</reference>
<feature type="compositionally biased region" description="Polar residues" evidence="1">
    <location>
        <begin position="1"/>
        <end position="12"/>
    </location>
</feature>
<comment type="caution">
    <text evidence="2">The sequence shown here is derived from an EMBL/GenBank/DDBJ whole genome shotgun (WGS) entry which is preliminary data.</text>
</comment>
<feature type="region of interest" description="Disordered" evidence="1">
    <location>
        <begin position="1"/>
        <end position="28"/>
    </location>
</feature>
<dbReference type="AlphaFoldDB" id="A0A5J4UKT5"/>
<accession>A0A5J4UKT5</accession>
<proteinExistence type="predicted"/>
<evidence type="ECO:0000313" key="3">
    <source>
        <dbReference type="Proteomes" id="UP000324800"/>
    </source>
</evidence>
<name>A0A5J4UKT5_9EUKA</name>
<protein>
    <submittedName>
        <fullName evidence="2">Uncharacterized protein</fullName>
    </submittedName>
</protein>
<evidence type="ECO:0000256" key="1">
    <source>
        <dbReference type="SAM" id="MobiDB-lite"/>
    </source>
</evidence>
<dbReference type="Proteomes" id="UP000324800">
    <property type="component" value="Unassembled WGS sequence"/>
</dbReference>
<organism evidence="2 3">
    <name type="scientific">Streblomastix strix</name>
    <dbReference type="NCBI Taxonomy" id="222440"/>
    <lineage>
        <taxon>Eukaryota</taxon>
        <taxon>Metamonada</taxon>
        <taxon>Preaxostyla</taxon>
        <taxon>Oxymonadida</taxon>
        <taxon>Streblomastigidae</taxon>
        <taxon>Streblomastix</taxon>
    </lineage>
</organism>
<sequence length="184" mass="22072">MITSIERNQLRMSKSKKQIQDMKKELSEEDRLKQQSIDQALRNLSAPQQETKQVDIINEHEVKTKRIMKFIIETIWRTSTRRRQREDFIFSSDNFLKLIQLITQENEEDIEIVFEEHIIQSHSCMSKKFKKKDLVREQDILIKNVSFKVMDNALQNTIEKLYRVNVDLVRLTDVIESDIDKNEF</sequence>
<evidence type="ECO:0000313" key="2">
    <source>
        <dbReference type="EMBL" id="KAA6370395.1"/>
    </source>
</evidence>
<dbReference type="EMBL" id="SNRW01015425">
    <property type="protein sequence ID" value="KAA6370395.1"/>
    <property type="molecule type" value="Genomic_DNA"/>
</dbReference>
<gene>
    <name evidence="2" type="ORF">EZS28_034079</name>
</gene>
<feature type="compositionally biased region" description="Basic and acidic residues" evidence="1">
    <location>
        <begin position="18"/>
        <end position="28"/>
    </location>
</feature>